<evidence type="ECO:0000256" key="3">
    <source>
        <dbReference type="ARBA" id="ARBA00022840"/>
    </source>
</evidence>
<comment type="caution">
    <text evidence="6">The sequence shown here is derived from an EMBL/GenBank/DDBJ whole genome shotgun (WGS) entry which is preliminary data.</text>
</comment>
<dbReference type="Proteomes" id="UP000251835">
    <property type="component" value="Unassembled WGS sequence"/>
</dbReference>
<name>A0A7L4UNS9_BALHA</name>
<keyword evidence="2 4" id="KW-0547">Nucleotide-binding</keyword>
<evidence type="ECO:0000313" key="6">
    <source>
        <dbReference type="EMBL" id="PVX50684.1"/>
    </source>
</evidence>
<sequence>MAIYTKTGDKGKTGIHGGMRVDKDDIRIEANGTADELNSIIGIVRAHLNTEHDWQPFLYRIQKEMMVAMSIIATPSENIKKNPNTFDESLISDSEKMIDELNEKMGGSRDFLLPGGNLVSSNLHFARTVARRCERRLWTLHKKDELPNYILIFFNRLSDLFFVMARYELFVNEENEEVWKAFKYKTRKK</sequence>
<keyword evidence="3 4" id="KW-0067">ATP-binding</keyword>
<dbReference type="Gene3D" id="1.20.1200.10">
    <property type="entry name" value="Cobalamin adenosyltransferase-like"/>
    <property type="match status" value="1"/>
</dbReference>
<protein>
    <recommendedName>
        <fullName evidence="4">Corrinoid adenosyltransferase</fullName>
        <ecNumber evidence="4">2.5.1.17</ecNumber>
    </recommendedName>
    <alternativeName>
        <fullName evidence="4">Cob(II)alamin adenosyltransferase</fullName>
    </alternativeName>
    <alternativeName>
        <fullName evidence="4">Cob(II)yrinic acid a,c-diamide adenosyltransferase</fullName>
    </alternativeName>
    <alternativeName>
        <fullName evidence="4">Cobinamide/cobalamin adenosyltransferase</fullName>
    </alternativeName>
</protein>
<keyword evidence="7" id="KW-1185">Reference proteome</keyword>
<organism evidence="6 7">
    <name type="scientific">Balneicella halophila</name>
    <dbReference type="NCBI Taxonomy" id="1537566"/>
    <lineage>
        <taxon>Bacteria</taxon>
        <taxon>Pseudomonadati</taxon>
        <taxon>Bacteroidota</taxon>
        <taxon>Bacteroidia</taxon>
        <taxon>Bacteroidales</taxon>
        <taxon>Balneicellaceae</taxon>
        <taxon>Balneicella</taxon>
    </lineage>
</organism>
<evidence type="ECO:0000313" key="7">
    <source>
        <dbReference type="Proteomes" id="UP000251835"/>
    </source>
</evidence>
<dbReference type="GO" id="GO:0008817">
    <property type="term" value="F:corrinoid adenosyltransferase activity"/>
    <property type="evidence" value="ECO:0007669"/>
    <property type="project" value="UniProtKB-UniRule"/>
</dbReference>
<evidence type="ECO:0000256" key="4">
    <source>
        <dbReference type="RuleBase" id="RU366026"/>
    </source>
</evidence>
<comment type="catalytic activity">
    <reaction evidence="4">
        <text>2 cob(II)alamin + reduced [electron-transfer flavoprotein] + 2 ATP = 2 adenosylcob(III)alamin + 2 triphosphate + oxidized [electron-transfer flavoprotein] + 3 H(+)</text>
        <dbReference type="Rhea" id="RHEA:28671"/>
        <dbReference type="Rhea" id="RHEA-COMP:10685"/>
        <dbReference type="Rhea" id="RHEA-COMP:10686"/>
        <dbReference type="ChEBI" id="CHEBI:15378"/>
        <dbReference type="ChEBI" id="CHEBI:16304"/>
        <dbReference type="ChEBI" id="CHEBI:18036"/>
        <dbReference type="ChEBI" id="CHEBI:18408"/>
        <dbReference type="ChEBI" id="CHEBI:30616"/>
        <dbReference type="ChEBI" id="CHEBI:57692"/>
        <dbReference type="ChEBI" id="CHEBI:58307"/>
        <dbReference type="EC" id="2.5.1.17"/>
    </reaction>
</comment>
<dbReference type="InterPro" id="IPR016030">
    <property type="entry name" value="CblAdoTrfase-like"/>
</dbReference>
<dbReference type="PANTHER" id="PTHR12213">
    <property type="entry name" value="CORRINOID ADENOSYLTRANSFERASE"/>
    <property type="match status" value="1"/>
</dbReference>
<dbReference type="GO" id="GO:0005524">
    <property type="term" value="F:ATP binding"/>
    <property type="evidence" value="ECO:0007669"/>
    <property type="project" value="UniProtKB-UniRule"/>
</dbReference>
<dbReference type="InterPro" id="IPR029499">
    <property type="entry name" value="PduO-typ"/>
</dbReference>
<evidence type="ECO:0000256" key="1">
    <source>
        <dbReference type="ARBA" id="ARBA00022679"/>
    </source>
</evidence>
<reference evidence="6 7" key="1">
    <citation type="submission" date="2018-05" db="EMBL/GenBank/DDBJ databases">
        <title>Genomic Encyclopedia of Type Strains, Phase IV (KMG-IV): sequencing the most valuable type-strain genomes for metagenomic binning, comparative biology and taxonomic classification.</title>
        <authorList>
            <person name="Goeker M."/>
        </authorList>
    </citation>
    <scope>NUCLEOTIDE SEQUENCE [LARGE SCALE GENOMIC DNA]</scope>
    <source>
        <strain evidence="6 7">DSM 28579</strain>
    </source>
</reference>
<dbReference type="UniPathway" id="UPA00148">
    <property type="reaction ID" value="UER00233"/>
</dbReference>
<dbReference type="PANTHER" id="PTHR12213:SF0">
    <property type="entry name" value="CORRINOID ADENOSYLTRANSFERASE MMAB"/>
    <property type="match status" value="1"/>
</dbReference>
<feature type="domain" description="Cobalamin adenosyltransferase-like" evidence="5">
    <location>
        <begin position="3"/>
        <end position="167"/>
    </location>
</feature>
<dbReference type="NCBIfam" id="TIGR00636">
    <property type="entry name" value="PduO_Nterm"/>
    <property type="match status" value="1"/>
</dbReference>
<evidence type="ECO:0000259" key="5">
    <source>
        <dbReference type="Pfam" id="PF01923"/>
    </source>
</evidence>
<gene>
    <name evidence="6" type="ORF">C7377_0995</name>
</gene>
<keyword evidence="1 4" id="KW-0808">Transferase</keyword>
<dbReference type="EC" id="2.5.1.17" evidence="4"/>
<dbReference type="AlphaFoldDB" id="A0A7L4UNS9"/>
<dbReference type="InterPro" id="IPR036451">
    <property type="entry name" value="CblAdoTrfase-like_sf"/>
</dbReference>
<accession>A0A7L4UNS9</accession>
<comment type="catalytic activity">
    <reaction evidence="4">
        <text>2 cob(II)yrinate a,c diamide + reduced [electron-transfer flavoprotein] + 2 ATP = 2 adenosylcob(III)yrinate a,c-diamide + 2 triphosphate + oxidized [electron-transfer flavoprotein] + 3 H(+)</text>
        <dbReference type="Rhea" id="RHEA:11528"/>
        <dbReference type="Rhea" id="RHEA-COMP:10685"/>
        <dbReference type="Rhea" id="RHEA-COMP:10686"/>
        <dbReference type="ChEBI" id="CHEBI:15378"/>
        <dbReference type="ChEBI" id="CHEBI:18036"/>
        <dbReference type="ChEBI" id="CHEBI:30616"/>
        <dbReference type="ChEBI" id="CHEBI:57692"/>
        <dbReference type="ChEBI" id="CHEBI:58307"/>
        <dbReference type="ChEBI" id="CHEBI:58503"/>
        <dbReference type="ChEBI" id="CHEBI:58537"/>
        <dbReference type="EC" id="2.5.1.17"/>
    </reaction>
</comment>
<dbReference type="OrthoDB" id="9778896at2"/>
<dbReference type="SUPFAM" id="SSF89028">
    <property type="entry name" value="Cobalamin adenosyltransferase-like"/>
    <property type="match status" value="1"/>
</dbReference>
<comment type="similarity">
    <text evidence="4">Belongs to the Cob(I)alamin adenosyltransferase family.</text>
</comment>
<keyword evidence="4" id="KW-0169">Cobalamin biosynthesis</keyword>
<dbReference type="Pfam" id="PF01923">
    <property type="entry name" value="Cob_adeno_trans"/>
    <property type="match status" value="1"/>
</dbReference>
<dbReference type="EMBL" id="QENZ01000004">
    <property type="protein sequence ID" value="PVX50684.1"/>
    <property type="molecule type" value="Genomic_DNA"/>
</dbReference>
<comment type="pathway">
    <text evidence="4">Cofactor biosynthesis; adenosylcobalamin biosynthesis; adenosylcobalamin from cob(II)yrinate a,c-diamide: step 2/7.</text>
</comment>
<evidence type="ECO:0000256" key="2">
    <source>
        <dbReference type="ARBA" id="ARBA00022741"/>
    </source>
</evidence>
<dbReference type="RefSeq" id="WP_116496242.1">
    <property type="nucleotide sequence ID" value="NZ_QENZ01000004.1"/>
</dbReference>
<proteinExistence type="inferred from homology"/>
<dbReference type="GO" id="GO:0009236">
    <property type="term" value="P:cobalamin biosynthetic process"/>
    <property type="evidence" value="ECO:0007669"/>
    <property type="project" value="UniProtKB-UniRule"/>
</dbReference>